<feature type="region of interest" description="Disordered" evidence="1">
    <location>
        <begin position="311"/>
        <end position="338"/>
    </location>
</feature>
<feature type="region of interest" description="Disordered" evidence="1">
    <location>
        <begin position="256"/>
        <end position="275"/>
    </location>
</feature>
<keyword evidence="3" id="KW-1185">Reference proteome</keyword>
<dbReference type="AlphaFoldDB" id="A0AAD5XWH7"/>
<comment type="caution">
    <text evidence="2">The sequence shown here is derived from an EMBL/GenBank/DDBJ whole genome shotgun (WGS) entry which is preliminary data.</text>
</comment>
<gene>
    <name evidence="2" type="ORF">HK099_002958</name>
</gene>
<organism evidence="2 3">
    <name type="scientific">Clydaea vesicula</name>
    <dbReference type="NCBI Taxonomy" id="447962"/>
    <lineage>
        <taxon>Eukaryota</taxon>
        <taxon>Fungi</taxon>
        <taxon>Fungi incertae sedis</taxon>
        <taxon>Chytridiomycota</taxon>
        <taxon>Chytridiomycota incertae sedis</taxon>
        <taxon>Chytridiomycetes</taxon>
        <taxon>Lobulomycetales</taxon>
        <taxon>Lobulomycetaceae</taxon>
        <taxon>Clydaea</taxon>
    </lineage>
</organism>
<feature type="region of interest" description="Disordered" evidence="1">
    <location>
        <begin position="1"/>
        <end position="23"/>
    </location>
</feature>
<name>A0AAD5XWH7_9FUNG</name>
<reference evidence="2" key="1">
    <citation type="submission" date="2020-05" db="EMBL/GenBank/DDBJ databases">
        <title>Phylogenomic resolution of chytrid fungi.</title>
        <authorList>
            <person name="Stajich J.E."/>
            <person name="Amses K."/>
            <person name="Simmons R."/>
            <person name="Seto K."/>
            <person name="Myers J."/>
            <person name="Bonds A."/>
            <person name="Quandt C.A."/>
            <person name="Barry K."/>
            <person name="Liu P."/>
            <person name="Grigoriev I."/>
            <person name="Longcore J.E."/>
            <person name="James T.Y."/>
        </authorList>
    </citation>
    <scope>NUCLEOTIDE SEQUENCE</scope>
    <source>
        <strain evidence="2">JEL0476</strain>
    </source>
</reference>
<dbReference type="EMBL" id="JADGJW010000201">
    <property type="protein sequence ID" value="KAJ3221925.1"/>
    <property type="molecule type" value="Genomic_DNA"/>
</dbReference>
<dbReference type="Proteomes" id="UP001211065">
    <property type="component" value="Unassembled WGS sequence"/>
</dbReference>
<evidence type="ECO:0000256" key="1">
    <source>
        <dbReference type="SAM" id="MobiDB-lite"/>
    </source>
</evidence>
<evidence type="ECO:0000313" key="2">
    <source>
        <dbReference type="EMBL" id="KAJ3221925.1"/>
    </source>
</evidence>
<accession>A0AAD5XWH7</accession>
<evidence type="ECO:0000313" key="3">
    <source>
        <dbReference type="Proteomes" id="UP001211065"/>
    </source>
</evidence>
<feature type="compositionally biased region" description="Low complexity" evidence="1">
    <location>
        <begin position="322"/>
        <end position="331"/>
    </location>
</feature>
<proteinExistence type="predicted"/>
<protein>
    <submittedName>
        <fullName evidence="2">Uncharacterized protein</fullName>
    </submittedName>
</protein>
<sequence>MYSSNTRGSHNNNDPSNSFTLGNSKTDLPVVLTKANLVQKVPSNNNTFSSSRPNKVLKQRNVLTGVSSSKPTSLVANNKTSRSTTTHNTHCINNKKSCSTISIESNELLKPSRLVMSLSSNSPTEIETSSKRTYSSCHINDEVYYESILDRTLRGSSGFSKNMDSVEDKPTSRVSGKVLVSDSGSQTSEDFHQLSFIYRRQSPYDPANSNLQHLEEEMEKVEWSNLTKGSTLNNFHSSRALSIRPSINMEEFFRNDSTQQEDNKNLLSTSPLSNFSNEFPLEPPNHCLKPTPKRGIPGHFLSNMNSASERFNCGSSDGGGSATSSASSFSTMPSNLSSPSAERIQYNNYYFDKSQLPWSNSHLNYRGNAHF</sequence>
<feature type="region of interest" description="Disordered" evidence="1">
    <location>
        <begin position="67"/>
        <end position="88"/>
    </location>
</feature>